<dbReference type="InterPro" id="IPR023198">
    <property type="entry name" value="PGP-like_dom2"/>
</dbReference>
<dbReference type="PANTHER" id="PTHR43434">
    <property type="entry name" value="PHOSPHOGLYCOLATE PHOSPHATASE"/>
    <property type="match status" value="1"/>
</dbReference>
<dbReference type="Pfam" id="PF13419">
    <property type="entry name" value="HAD_2"/>
    <property type="match status" value="1"/>
</dbReference>
<evidence type="ECO:0000313" key="2">
    <source>
        <dbReference type="Proteomes" id="UP000246569"/>
    </source>
</evidence>
<dbReference type="PANTHER" id="PTHR43434:SF20">
    <property type="entry name" value="5'-NUCLEOTIDASE"/>
    <property type="match status" value="1"/>
</dbReference>
<dbReference type="Gene3D" id="1.10.150.240">
    <property type="entry name" value="Putative phosphatase, domain 2"/>
    <property type="match status" value="1"/>
</dbReference>
<name>A0A317MWN3_9GAMM</name>
<keyword evidence="2" id="KW-1185">Reference proteome</keyword>
<dbReference type="OrthoDB" id="9792518at2"/>
<dbReference type="SFLD" id="SFLDG01129">
    <property type="entry name" value="C1.5:_HAD__Beta-PGM__Phosphata"/>
    <property type="match status" value="1"/>
</dbReference>
<dbReference type="InterPro" id="IPR023214">
    <property type="entry name" value="HAD_sf"/>
</dbReference>
<proteinExistence type="predicted"/>
<reference evidence="1 2" key="1">
    <citation type="submission" date="2018-05" db="EMBL/GenBank/DDBJ databases">
        <title>Genomic Encyclopedia of Type Strains, Phase IV (KMG-IV): sequencing the most valuable type-strain genomes for metagenomic binning, comparative biology and taxonomic classification.</title>
        <authorList>
            <person name="Goeker M."/>
        </authorList>
    </citation>
    <scope>NUCLEOTIDE SEQUENCE [LARGE SCALE GENOMIC DNA]</scope>
    <source>
        <strain evidence="1 2">DSM 23606</strain>
    </source>
</reference>
<dbReference type="EMBL" id="QGTJ01000003">
    <property type="protein sequence ID" value="PWV63285.1"/>
    <property type="molecule type" value="Genomic_DNA"/>
</dbReference>
<organism evidence="1 2">
    <name type="scientific">Plasticicumulans acidivorans</name>
    <dbReference type="NCBI Taxonomy" id="886464"/>
    <lineage>
        <taxon>Bacteria</taxon>
        <taxon>Pseudomonadati</taxon>
        <taxon>Pseudomonadota</taxon>
        <taxon>Gammaproteobacteria</taxon>
        <taxon>Candidatus Competibacteraceae</taxon>
        <taxon>Plasticicumulans</taxon>
    </lineage>
</organism>
<dbReference type="SFLD" id="SFLDS00003">
    <property type="entry name" value="Haloacid_Dehalogenase"/>
    <property type="match status" value="1"/>
</dbReference>
<dbReference type="Proteomes" id="UP000246569">
    <property type="component" value="Unassembled WGS sequence"/>
</dbReference>
<accession>A0A317MWN3</accession>
<dbReference type="RefSeq" id="WP_110017790.1">
    <property type="nucleotide sequence ID" value="NZ_QGTJ01000003.1"/>
</dbReference>
<gene>
    <name evidence="1" type="ORF">C7443_103210</name>
</gene>
<dbReference type="InterPro" id="IPR036412">
    <property type="entry name" value="HAD-like_sf"/>
</dbReference>
<sequence length="223" mass="23082">MSASPVAVLFDLDGTLIDSAPSILESYRLAFAACAVPPRMALDAHLIGPPLRQTLALIAGSDEAATLDRLAAAFRQAYDSAGYKATRPYAALQATLAALRSAGHRLFIVTNKRIAPTRLILEYLGVAAYFEGVHAADAYQPPLADKAAVIGAVLAEHGLNAQDCLYVGDTAEDGHAAAAQGLAFVGVAYGYGTPQAAAPLAVLDSLAALPPWLANGARQESNV</sequence>
<protein>
    <submittedName>
        <fullName evidence="1">Phosphoglycolate phosphatase</fullName>
    </submittedName>
</protein>
<dbReference type="AlphaFoldDB" id="A0A317MWN3"/>
<dbReference type="GO" id="GO:0004713">
    <property type="term" value="F:protein tyrosine kinase activity"/>
    <property type="evidence" value="ECO:0007669"/>
    <property type="project" value="TreeGrafter"/>
</dbReference>
<comment type="caution">
    <text evidence="1">The sequence shown here is derived from an EMBL/GenBank/DDBJ whole genome shotgun (WGS) entry which is preliminary data.</text>
</comment>
<dbReference type="InterPro" id="IPR050155">
    <property type="entry name" value="HAD-like_hydrolase_sf"/>
</dbReference>
<dbReference type="GO" id="GO:0005829">
    <property type="term" value="C:cytosol"/>
    <property type="evidence" value="ECO:0007669"/>
    <property type="project" value="TreeGrafter"/>
</dbReference>
<evidence type="ECO:0000313" key="1">
    <source>
        <dbReference type="EMBL" id="PWV63285.1"/>
    </source>
</evidence>
<dbReference type="Gene3D" id="3.40.50.1000">
    <property type="entry name" value="HAD superfamily/HAD-like"/>
    <property type="match status" value="1"/>
</dbReference>
<dbReference type="InterPro" id="IPR041492">
    <property type="entry name" value="HAD_2"/>
</dbReference>
<dbReference type="SUPFAM" id="SSF56784">
    <property type="entry name" value="HAD-like"/>
    <property type="match status" value="1"/>
</dbReference>